<evidence type="ECO:0000313" key="2">
    <source>
        <dbReference type="EMBL" id="KAL2526770.1"/>
    </source>
</evidence>
<reference evidence="3" key="1">
    <citation type="submission" date="2024-07" db="EMBL/GenBank/DDBJ databases">
        <title>Two chromosome-level genome assemblies of Korean endemic species Abeliophyllum distichum and Forsythia ovata (Oleaceae).</title>
        <authorList>
            <person name="Jang H."/>
        </authorList>
    </citation>
    <scope>NUCLEOTIDE SEQUENCE [LARGE SCALE GENOMIC DNA]</scope>
</reference>
<comment type="caution">
    <text evidence="2">The sequence shown here is derived from an EMBL/GenBank/DDBJ whole genome shotgun (WGS) entry which is preliminary data.</text>
</comment>
<accession>A0ABD1UNY3</accession>
<name>A0ABD1UNY3_9LAMI</name>
<keyword evidence="3" id="KW-1185">Reference proteome</keyword>
<organism evidence="2 3">
    <name type="scientific">Abeliophyllum distichum</name>
    <dbReference type="NCBI Taxonomy" id="126358"/>
    <lineage>
        <taxon>Eukaryota</taxon>
        <taxon>Viridiplantae</taxon>
        <taxon>Streptophyta</taxon>
        <taxon>Embryophyta</taxon>
        <taxon>Tracheophyta</taxon>
        <taxon>Spermatophyta</taxon>
        <taxon>Magnoliopsida</taxon>
        <taxon>eudicotyledons</taxon>
        <taxon>Gunneridae</taxon>
        <taxon>Pentapetalae</taxon>
        <taxon>asterids</taxon>
        <taxon>lamiids</taxon>
        <taxon>Lamiales</taxon>
        <taxon>Oleaceae</taxon>
        <taxon>Forsythieae</taxon>
        <taxon>Abeliophyllum</taxon>
    </lineage>
</organism>
<evidence type="ECO:0000256" key="1">
    <source>
        <dbReference type="SAM" id="MobiDB-lite"/>
    </source>
</evidence>
<evidence type="ECO:0000313" key="3">
    <source>
        <dbReference type="Proteomes" id="UP001604336"/>
    </source>
</evidence>
<dbReference type="AlphaFoldDB" id="A0ABD1UNY3"/>
<proteinExistence type="predicted"/>
<dbReference type="Proteomes" id="UP001604336">
    <property type="component" value="Unassembled WGS sequence"/>
</dbReference>
<sequence>MCHDCRNHNHFLYYAETEEVEVEVPGVTFNNSEDDVNDDDFVYDNNVEERIAVGLNLDSVVEKEHADAIGEDSDFDHSYNPTAEELNTDYSSDEDNNVRYPMFNEEKELWDP</sequence>
<gene>
    <name evidence="2" type="ORF">Adt_11824</name>
</gene>
<protein>
    <submittedName>
        <fullName evidence="2">Uncharacterized protein</fullName>
    </submittedName>
</protein>
<dbReference type="EMBL" id="JBFOLK010000003">
    <property type="protein sequence ID" value="KAL2526770.1"/>
    <property type="molecule type" value="Genomic_DNA"/>
</dbReference>
<feature type="region of interest" description="Disordered" evidence="1">
    <location>
        <begin position="68"/>
        <end position="98"/>
    </location>
</feature>